<protein>
    <submittedName>
        <fullName evidence="5">Urea ABC transporter ATP-binding protein</fullName>
    </submittedName>
</protein>
<dbReference type="AlphaFoldDB" id="A0A077MDG1"/>
<name>A0A077MDG1_9MICO</name>
<dbReference type="PANTHER" id="PTHR45772">
    <property type="entry name" value="CONSERVED COMPONENT OF ABC TRANSPORTER FOR NATURAL AMINO ACIDS-RELATED"/>
    <property type="match status" value="1"/>
</dbReference>
<dbReference type="InterPro" id="IPR051120">
    <property type="entry name" value="ABC_AA/LPS_Transport"/>
</dbReference>
<dbReference type="EMBL" id="CAJC01000162">
    <property type="protein sequence ID" value="CCI53920.1"/>
    <property type="molecule type" value="Genomic_DNA"/>
</dbReference>
<evidence type="ECO:0000313" key="6">
    <source>
        <dbReference type="Proteomes" id="UP000035720"/>
    </source>
</evidence>
<evidence type="ECO:0000256" key="3">
    <source>
        <dbReference type="ARBA" id="ARBA00022840"/>
    </source>
</evidence>
<evidence type="ECO:0000256" key="1">
    <source>
        <dbReference type="ARBA" id="ARBA00022448"/>
    </source>
</evidence>
<dbReference type="InterPro" id="IPR027417">
    <property type="entry name" value="P-loop_NTPase"/>
</dbReference>
<sequence>MTAELIRTDDYLEVRDLRVSFGDFVAVDGVALTLLQGQVHFLVGPNGAGKTTVIDALTGLARGQGVATFDGEDLLGRSSHAIARLGVGRTFQTATVFNDLTVLQNLDIAGLRHRRRRSLWRARHGIPDAVAEAAEAVGLSHLLDRPAGVLSHGQKQWLEIGMLLVQDARVLLLDEPVAGMSAQERDATGELLHRIGRERTIVVVEHDMEFVRRYADVVTVLHAGRVLASGSMEQIRANPEVQRVYLGDHAEGVSNA</sequence>
<dbReference type="STRING" id="1193518.BN13_500048"/>
<dbReference type="SUPFAM" id="SSF52540">
    <property type="entry name" value="P-loop containing nucleoside triphosphate hydrolases"/>
    <property type="match status" value="1"/>
</dbReference>
<keyword evidence="1" id="KW-0813">Transport</keyword>
<dbReference type="Proteomes" id="UP000035720">
    <property type="component" value="Unassembled WGS sequence"/>
</dbReference>
<dbReference type="SMART" id="SM00382">
    <property type="entry name" value="AAA"/>
    <property type="match status" value="1"/>
</dbReference>
<dbReference type="Pfam" id="PF12399">
    <property type="entry name" value="BCA_ABC_TP_C"/>
    <property type="match status" value="1"/>
</dbReference>
<organism evidence="5 6">
    <name type="scientific">Nostocoides jenkinsii Ben 74</name>
    <dbReference type="NCBI Taxonomy" id="1193518"/>
    <lineage>
        <taxon>Bacteria</taxon>
        <taxon>Bacillati</taxon>
        <taxon>Actinomycetota</taxon>
        <taxon>Actinomycetes</taxon>
        <taxon>Micrococcales</taxon>
        <taxon>Intrasporangiaceae</taxon>
        <taxon>Nostocoides</taxon>
    </lineage>
</organism>
<gene>
    <name evidence="5" type="ORF">BN13_500048</name>
</gene>
<evidence type="ECO:0000259" key="4">
    <source>
        <dbReference type="PROSITE" id="PS50893"/>
    </source>
</evidence>
<dbReference type="CDD" id="cd03219">
    <property type="entry name" value="ABC_Mj1267_LivG_branched"/>
    <property type="match status" value="1"/>
</dbReference>
<evidence type="ECO:0000313" key="5">
    <source>
        <dbReference type="EMBL" id="CCI53920.1"/>
    </source>
</evidence>
<dbReference type="PROSITE" id="PS50893">
    <property type="entry name" value="ABC_TRANSPORTER_2"/>
    <property type="match status" value="1"/>
</dbReference>
<evidence type="ECO:0000256" key="2">
    <source>
        <dbReference type="ARBA" id="ARBA00022741"/>
    </source>
</evidence>
<dbReference type="GO" id="GO:0005524">
    <property type="term" value="F:ATP binding"/>
    <property type="evidence" value="ECO:0007669"/>
    <property type="project" value="UniProtKB-KW"/>
</dbReference>
<dbReference type="GO" id="GO:0005886">
    <property type="term" value="C:plasma membrane"/>
    <property type="evidence" value="ECO:0007669"/>
    <property type="project" value="TreeGrafter"/>
</dbReference>
<dbReference type="OrthoDB" id="9805514at2"/>
<keyword evidence="3 5" id="KW-0067">ATP-binding</keyword>
<dbReference type="InterPro" id="IPR003439">
    <property type="entry name" value="ABC_transporter-like_ATP-bd"/>
</dbReference>
<dbReference type="InterPro" id="IPR032823">
    <property type="entry name" value="BCA_ABC_TP_C"/>
</dbReference>
<accession>A0A077MDG1</accession>
<dbReference type="PANTHER" id="PTHR45772:SF8">
    <property type="entry name" value="HIGH-AFFINITY BRANCHED-CHAIN AMINO ACID TRANSPORT ATP-BINDING PROTEIN"/>
    <property type="match status" value="1"/>
</dbReference>
<dbReference type="InterPro" id="IPR003593">
    <property type="entry name" value="AAA+_ATPase"/>
</dbReference>
<proteinExistence type="predicted"/>
<dbReference type="Gene3D" id="3.40.50.300">
    <property type="entry name" value="P-loop containing nucleotide triphosphate hydrolases"/>
    <property type="match status" value="1"/>
</dbReference>
<dbReference type="RefSeq" id="WP_048546296.1">
    <property type="nucleotide sequence ID" value="NZ_HF571038.1"/>
</dbReference>
<dbReference type="NCBIfam" id="TIGR03411">
    <property type="entry name" value="urea_trans_UrtD"/>
    <property type="match status" value="1"/>
</dbReference>
<keyword evidence="6" id="KW-1185">Reference proteome</keyword>
<feature type="domain" description="ABC transporter" evidence="4">
    <location>
        <begin position="12"/>
        <end position="248"/>
    </location>
</feature>
<dbReference type="GO" id="GO:0016887">
    <property type="term" value="F:ATP hydrolysis activity"/>
    <property type="evidence" value="ECO:0007669"/>
    <property type="project" value="InterPro"/>
</dbReference>
<keyword evidence="2" id="KW-0547">Nucleotide-binding</keyword>
<dbReference type="Pfam" id="PF00005">
    <property type="entry name" value="ABC_tran"/>
    <property type="match status" value="1"/>
</dbReference>
<comment type="caution">
    <text evidence="5">The sequence shown here is derived from an EMBL/GenBank/DDBJ whole genome shotgun (WGS) entry which is preliminary data.</text>
</comment>
<dbReference type="InterPro" id="IPR017781">
    <property type="entry name" value="ABC_transptr_urea_ATP-bd_UrtD"/>
</dbReference>
<reference evidence="5 6" key="1">
    <citation type="journal article" date="2013" name="ISME J.">
        <title>A metabolic model for members of the genus Tetrasphaera involved in enhanced biological phosphorus removal.</title>
        <authorList>
            <person name="Kristiansen R."/>
            <person name="Nguyen H.T.T."/>
            <person name="Saunders A.M."/>
            <person name="Nielsen J.L."/>
            <person name="Wimmer R."/>
            <person name="Le V.Q."/>
            <person name="McIlroy S.J."/>
            <person name="Petrovski S."/>
            <person name="Seviour R.J."/>
            <person name="Calteau A."/>
            <person name="Nielsen K.L."/>
            <person name="Nielsen P.H."/>
        </authorList>
    </citation>
    <scope>NUCLEOTIDE SEQUENCE [LARGE SCALE GENOMIC DNA]</scope>
    <source>
        <strain evidence="5 6">Ben 74</strain>
    </source>
</reference>